<dbReference type="InterPro" id="IPR049730">
    <property type="entry name" value="SNF2/RAD54-like_C"/>
</dbReference>
<accession>A0A9P6X8X4</accession>
<reference evidence="10" key="1">
    <citation type="journal article" date="2020" name="Microb. Genom.">
        <title>Genetic diversity of clinical and environmental Mucorales isolates obtained from an investigation of mucormycosis cases among solid organ transplant recipients.</title>
        <authorList>
            <person name="Nguyen M.H."/>
            <person name="Kaul D."/>
            <person name="Muto C."/>
            <person name="Cheng S.J."/>
            <person name="Richter R.A."/>
            <person name="Bruno V.M."/>
            <person name="Liu G."/>
            <person name="Beyhan S."/>
            <person name="Sundermann A.J."/>
            <person name="Mounaud S."/>
            <person name="Pasculle A.W."/>
            <person name="Nierman W.C."/>
            <person name="Driscoll E."/>
            <person name="Cumbie R."/>
            <person name="Clancy C.J."/>
            <person name="Dupont C.L."/>
        </authorList>
    </citation>
    <scope>NUCLEOTIDE SEQUENCE</scope>
    <source>
        <strain evidence="10">GL11</strain>
    </source>
</reference>
<protein>
    <submittedName>
        <fullName evidence="10">Uncharacterized protein</fullName>
    </submittedName>
</protein>
<dbReference type="InterPro" id="IPR038718">
    <property type="entry name" value="SNF2-like_sf"/>
</dbReference>
<proteinExistence type="inferred from homology"/>
<dbReference type="GO" id="GO:0016787">
    <property type="term" value="F:hydrolase activity"/>
    <property type="evidence" value="ECO:0007669"/>
    <property type="project" value="UniProtKB-KW"/>
</dbReference>
<dbReference type="Gene3D" id="3.40.50.300">
    <property type="entry name" value="P-loop containing nucleotide triphosphate hydrolases"/>
    <property type="match status" value="1"/>
</dbReference>
<evidence type="ECO:0000313" key="10">
    <source>
        <dbReference type="EMBL" id="KAG1308057.1"/>
    </source>
</evidence>
<sequence>MTTYEPDVLSDTESIIFQSLPDSDSVVFQSLQETNISSFDDNPSDNQGSSLIFDLTQEEEPSFNNTQQQQPVPGSSIDNSIAIDDDIFPLFEEAGINEAEGLRRLGIDVETIQSQRQPSNSQWKKRNDTFIDLANKRQRTDHGPIRIDDDDQNACLIDLTEENEDDDDDDIPPELIDLEEDDYAAYWWRYSLDRGNNSSSSSNGSMVSRPLSIRGSSSGYSMYASSSRNPLMAFDDLAYMANHGHHPFAPNRTKLAPKGALSVQEIEDELRNLLENITDGEPPPPEDRTGTPELMSVNLLEHQKIGLQWMAKMEGSTNKGGILADDMGLGKTIQALAIICQNPCTDYTQVDLTAIPASRIEANGTLKVKTTLIVCPVSLIDQWRREVESKTSPSLKVLIYHGNNRITNPYHIIPYDVMITSYTIAATDFFAARKGPLSKVKFHRVILDEAHTIKNQRTKAARACCDLEATYRWCMTATPVQNKVEELYSLIKFLRIRPFCEWEEFRDAISKPIKRGNHVKAIKAAHVLMKAISLRRSKKAVIDGKPILDLPERNIHMTHIDFSEDEREHYHLVNSRAQARFSRFLRAGTIMKNYSSVLVLLLRLRQACLHPSLTTQKGDMMDNMNSVDVMALAEQMKPEVVRRLLSESATIKEIECPICMDVAQNAQLMMDCGHILCKECFDCYWNTLDGDLKRCPHCRGPIDRQRLVDIESFLKVHAPDLLTEAEQPDEEEQEQETIESAEASAEITSSAKIDKLLEILDETARESDNQDKTIIFTQFTTMLDLLERPLQGRGHRYLRYDGSMDIKQRANTVNVFFDDPNIKVLLVSTKCGSLGLNLTCANRVILLDVWWNPAIENQAIDRVHRIGQTKSVHVHRIFIKDTVEDRILELQNKKQAIADGVLGEGSSNSLGRLNAEEIIYLFRGGDMPVNT</sequence>
<dbReference type="PANTHER" id="PTHR45626:SF16">
    <property type="entry name" value="ATP-DEPENDENT HELICASE ULS1"/>
    <property type="match status" value="1"/>
</dbReference>
<dbReference type="SMART" id="SM00487">
    <property type="entry name" value="DEXDc"/>
    <property type="match status" value="1"/>
</dbReference>
<dbReference type="InterPro" id="IPR014001">
    <property type="entry name" value="Helicase_ATP-bd"/>
</dbReference>
<dbReference type="GO" id="GO:0004386">
    <property type="term" value="F:helicase activity"/>
    <property type="evidence" value="ECO:0007669"/>
    <property type="project" value="UniProtKB-KW"/>
</dbReference>
<evidence type="ECO:0000256" key="1">
    <source>
        <dbReference type="ARBA" id="ARBA00007025"/>
    </source>
</evidence>
<dbReference type="InterPro" id="IPR013083">
    <property type="entry name" value="Znf_RING/FYVE/PHD"/>
</dbReference>
<dbReference type="GO" id="GO:0008094">
    <property type="term" value="F:ATP-dependent activity, acting on DNA"/>
    <property type="evidence" value="ECO:0007669"/>
    <property type="project" value="TreeGrafter"/>
</dbReference>
<comment type="similarity">
    <text evidence="1">Belongs to the SNF2/RAD54 helicase family.</text>
</comment>
<keyword evidence="5" id="KW-0067">ATP-binding</keyword>
<dbReference type="PROSITE" id="PS51192">
    <property type="entry name" value="HELICASE_ATP_BIND_1"/>
    <property type="match status" value="1"/>
</dbReference>
<dbReference type="SMART" id="SM00184">
    <property type="entry name" value="RING"/>
    <property type="match status" value="1"/>
</dbReference>
<keyword evidence="6" id="KW-0863">Zinc-finger</keyword>
<dbReference type="Proteomes" id="UP000716291">
    <property type="component" value="Unassembled WGS sequence"/>
</dbReference>
<evidence type="ECO:0000256" key="6">
    <source>
        <dbReference type="PROSITE-ProRule" id="PRU00175"/>
    </source>
</evidence>
<keyword evidence="3" id="KW-0378">Hydrolase</keyword>
<keyword evidence="6" id="KW-0862">Zinc</keyword>
<dbReference type="Gene3D" id="3.40.50.10810">
    <property type="entry name" value="Tandem AAA-ATPase domain"/>
    <property type="match status" value="1"/>
</dbReference>
<dbReference type="Pfam" id="PF00176">
    <property type="entry name" value="SNF2-rel_dom"/>
    <property type="match status" value="1"/>
</dbReference>
<keyword evidence="2" id="KW-0547">Nucleotide-binding</keyword>
<feature type="domain" description="RING-type" evidence="7">
    <location>
        <begin position="656"/>
        <end position="699"/>
    </location>
</feature>
<evidence type="ECO:0000313" key="11">
    <source>
        <dbReference type="Proteomes" id="UP000716291"/>
    </source>
</evidence>
<dbReference type="OrthoDB" id="448448at2759"/>
<dbReference type="InterPro" id="IPR027417">
    <property type="entry name" value="P-loop_NTPase"/>
</dbReference>
<dbReference type="GO" id="GO:0008270">
    <property type="term" value="F:zinc ion binding"/>
    <property type="evidence" value="ECO:0007669"/>
    <property type="project" value="UniProtKB-KW"/>
</dbReference>
<dbReference type="PROSITE" id="PS50089">
    <property type="entry name" value="ZF_RING_2"/>
    <property type="match status" value="1"/>
</dbReference>
<dbReference type="SMART" id="SM00490">
    <property type="entry name" value="HELICc"/>
    <property type="match status" value="1"/>
</dbReference>
<dbReference type="CDD" id="cd18008">
    <property type="entry name" value="DEXDc_SHPRH-like"/>
    <property type="match status" value="1"/>
</dbReference>
<dbReference type="InterPro" id="IPR050628">
    <property type="entry name" value="SNF2_RAD54_helicase_TF"/>
</dbReference>
<dbReference type="Pfam" id="PF13920">
    <property type="entry name" value="zf-C3HC4_3"/>
    <property type="match status" value="1"/>
</dbReference>
<organism evidence="10 11">
    <name type="scientific">Rhizopus oryzae</name>
    <name type="common">Mucormycosis agent</name>
    <name type="synonym">Rhizopus arrhizus var. delemar</name>
    <dbReference type="NCBI Taxonomy" id="64495"/>
    <lineage>
        <taxon>Eukaryota</taxon>
        <taxon>Fungi</taxon>
        <taxon>Fungi incertae sedis</taxon>
        <taxon>Mucoromycota</taxon>
        <taxon>Mucoromycotina</taxon>
        <taxon>Mucoromycetes</taxon>
        <taxon>Mucorales</taxon>
        <taxon>Mucorineae</taxon>
        <taxon>Rhizopodaceae</taxon>
        <taxon>Rhizopus</taxon>
    </lineage>
</organism>
<keyword evidence="4" id="KW-0347">Helicase</keyword>
<evidence type="ECO:0000259" key="9">
    <source>
        <dbReference type="PROSITE" id="PS51194"/>
    </source>
</evidence>
<evidence type="ECO:0000256" key="4">
    <source>
        <dbReference type="ARBA" id="ARBA00022806"/>
    </source>
</evidence>
<dbReference type="CDD" id="cd18793">
    <property type="entry name" value="SF2_C_SNF"/>
    <property type="match status" value="1"/>
</dbReference>
<dbReference type="EMBL" id="JAANQT010000839">
    <property type="protein sequence ID" value="KAG1308057.1"/>
    <property type="molecule type" value="Genomic_DNA"/>
</dbReference>
<feature type="domain" description="Helicase ATP-binding" evidence="8">
    <location>
        <begin position="312"/>
        <end position="497"/>
    </location>
</feature>
<dbReference type="SUPFAM" id="SSF52540">
    <property type="entry name" value="P-loop containing nucleoside triphosphate hydrolases"/>
    <property type="match status" value="2"/>
</dbReference>
<evidence type="ECO:0000256" key="3">
    <source>
        <dbReference type="ARBA" id="ARBA00022801"/>
    </source>
</evidence>
<dbReference type="GO" id="GO:0005737">
    <property type="term" value="C:cytoplasm"/>
    <property type="evidence" value="ECO:0007669"/>
    <property type="project" value="TreeGrafter"/>
</dbReference>
<name>A0A9P6X8X4_RHIOR</name>
<comment type="caution">
    <text evidence="10">The sequence shown here is derived from an EMBL/GenBank/DDBJ whole genome shotgun (WGS) entry which is preliminary data.</text>
</comment>
<keyword evidence="6" id="KW-0479">Metal-binding</keyword>
<evidence type="ECO:0000259" key="7">
    <source>
        <dbReference type="PROSITE" id="PS50089"/>
    </source>
</evidence>
<dbReference type="GO" id="GO:0005634">
    <property type="term" value="C:nucleus"/>
    <property type="evidence" value="ECO:0007669"/>
    <property type="project" value="TreeGrafter"/>
</dbReference>
<dbReference type="PANTHER" id="PTHR45626">
    <property type="entry name" value="TRANSCRIPTION TERMINATION FACTOR 2-RELATED"/>
    <property type="match status" value="1"/>
</dbReference>
<evidence type="ECO:0000256" key="2">
    <source>
        <dbReference type="ARBA" id="ARBA00022741"/>
    </source>
</evidence>
<dbReference type="PROSITE" id="PS51194">
    <property type="entry name" value="HELICASE_CTER"/>
    <property type="match status" value="1"/>
</dbReference>
<dbReference type="InterPro" id="IPR001841">
    <property type="entry name" value="Znf_RING"/>
</dbReference>
<dbReference type="GO" id="GO:0000724">
    <property type="term" value="P:double-strand break repair via homologous recombination"/>
    <property type="evidence" value="ECO:0007669"/>
    <property type="project" value="TreeGrafter"/>
</dbReference>
<dbReference type="SUPFAM" id="SSF57850">
    <property type="entry name" value="RING/U-box"/>
    <property type="match status" value="1"/>
</dbReference>
<gene>
    <name evidence="10" type="ORF">G6F64_006337</name>
</gene>
<keyword evidence="11" id="KW-1185">Reference proteome</keyword>
<dbReference type="AlphaFoldDB" id="A0A9P6X8X4"/>
<dbReference type="Gene3D" id="3.30.40.10">
    <property type="entry name" value="Zinc/RING finger domain, C3HC4 (zinc finger)"/>
    <property type="match status" value="1"/>
</dbReference>
<evidence type="ECO:0000259" key="8">
    <source>
        <dbReference type="PROSITE" id="PS51192"/>
    </source>
</evidence>
<dbReference type="GO" id="GO:0005524">
    <property type="term" value="F:ATP binding"/>
    <property type="evidence" value="ECO:0007669"/>
    <property type="project" value="UniProtKB-KW"/>
</dbReference>
<feature type="domain" description="Helicase C-terminal" evidence="9">
    <location>
        <begin position="752"/>
        <end position="914"/>
    </location>
</feature>
<dbReference type="Pfam" id="PF00271">
    <property type="entry name" value="Helicase_C"/>
    <property type="match status" value="1"/>
</dbReference>
<dbReference type="InterPro" id="IPR001650">
    <property type="entry name" value="Helicase_C-like"/>
</dbReference>
<dbReference type="InterPro" id="IPR000330">
    <property type="entry name" value="SNF2_N"/>
</dbReference>
<evidence type="ECO:0000256" key="5">
    <source>
        <dbReference type="ARBA" id="ARBA00022840"/>
    </source>
</evidence>